<dbReference type="RefSeq" id="WP_066085685.1">
    <property type="nucleotide sequence ID" value="NZ_LRVM01000002.1"/>
</dbReference>
<reference evidence="8 9" key="1">
    <citation type="submission" date="2016-01" db="EMBL/GenBank/DDBJ databases">
        <title>Genome sequence of Clostridium neopropionicum X4, DSM-3847.</title>
        <authorList>
            <person name="Poehlein A."/>
            <person name="Beck M.H."/>
            <person name="Bengelsdorf F.R."/>
            <person name="Daniel R."/>
            <person name="Duerre P."/>
        </authorList>
    </citation>
    <scope>NUCLEOTIDE SEQUENCE [LARGE SCALE GENOMIC DNA]</scope>
    <source>
        <strain evidence="8 9">DSM-3847</strain>
    </source>
</reference>
<dbReference type="InterPro" id="IPR027417">
    <property type="entry name" value="P-loop_NTPase"/>
</dbReference>
<dbReference type="GO" id="GO:0043139">
    <property type="term" value="F:5'-3' DNA helicase activity"/>
    <property type="evidence" value="ECO:0007669"/>
    <property type="project" value="TreeGrafter"/>
</dbReference>
<evidence type="ECO:0000259" key="6">
    <source>
        <dbReference type="Pfam" id="PF13086"/>
    </source>
</evidence>
<keyword evidence="2" id="KW-0547">Nucleotide-binding</keyword>
<dbReference type="PANTHER" id="PTHR43788">
    <property type="entry name" value="DNA2/NAM7 HELICASE FAMILY MEMBER"/>
    <property type="match status" value="1"/>
</dbReference>
<dbReference type="InterPro" id="IPR041677">
    <property type="entry name" value="DNA2/NAM7_AAA_11"/>
</dbReference>
<dbReference type="Proteomes" id="UP000070539">
    <property type="component" value="Unassembled WGS sequence"/>
</dbReference>
<evidence type="ECO:0000313" key="8">
    <source>
        <dbReference type="EMBL" id="KXL53885.1"/>
    </source>
</evidence>
<comment type="similarity">
    <text evidence="1">Belongs to the DNA2/NAM7 helicase family.</text>
</comment>
<dbReference type="STRING" id="36847.CLNEO_11110"/>
<feature type="domain" description="DNA2/NAM7 helicase helicase" evidence="6">
    <location>
        <begin position="936"/>
        <end position="1048"/>
    </location>
</feature>
<dbReference type="EMBL" id="LRVM01000002">
    <property type="protein sequence ID" value="KXL53885.1"/>
    <property type="molecule type" value="Genomic_DNA"/>
</dbReference>
<accession>A0A136WH79</accession>
<evidence type="ECO:0000256" key="1">
    <source>
        <dbReference type="ARBA" id="ARBA00007913"/>
    </source>
</evidence>
<dbReference type="SUPFAM" id="SSF52540">
    <property type="entry name" value="P-loop containing nucleoside triphosphate hydrolases"/>
    <property type="match status" value="1"/>
</dbReference>
<dbReference type="GO" id="GO:0016787">
    <property type="term" value="F:hydrolase activity"/>
    <property type="evidence" value="ECO:0007669"/>
    <property type="project" value="UniProtKB-KW"/>
</dbReference>
<name>A0A136WH79_9FIRM</name>
<dbReference type="Pfam" id="PF13086">
    <property type="entry name" value="AAA_11"/>
    <property type="match status" value="1"/>
</dbReference>
<sequence>MPQISKQTLSQFLKTECYRQLKFILSPHDNKKYAQERLDYNIPPRQEPRPGMALVTRAGVEWEKEKYAEVQEFFNDFTIIGNADENGGFKTIQLLDTIAAIEKESFIMQPEYKIEESSIFENLYGIKDLRKLVSNNTLELSKLRPDIIQVLSPKTYDHYVAPNGKYVLIDGESKLIQLKIIDIKHTSEPSISHFSELAYYMITLSCWIKDHHLDDKLQVVSGAVWPGSHDASTIRKKVAEYRKQGCDITNSDLVSWLNDDLIEIPFEVFISKIIKFFKKDLVYVLQNNWEQMDYHVNSSCKHCDYLGYPWKNGKGEFTYHENHCMQLALQEDHLSRIADMSKAAKLSLINQHIVSGANLSILNEDNKVFENHQTLKSKRILYPQRALSLIGNKAIVPENVGTSSVMPKWSDLSIFITVDFDITSAITACIGVKAVWVNTKDKKELVFWPPKDQKTMAYMVDSKDIDVEKRVLIKFLEFLQKIIDDVKKLDADSTYQIYIWDSIQYEHIKRVISRNLEAIIQHSKIRDLVWLFPSEETMGNPDIQRQSPITVVKDCIGSLTALPIPHYYSLLETARTYGNPQFRNMFNVHPLFEDALSDQIPSERIHEIWSKINEPYLNWTTQLGILTETVGKRVNALHSVTQTLQKDIRPMLIEIAPKISKSLLPTKQGKMCYPSELLFMFSKLDAKLDELDILAKRSLPIYEREAKFDSAILTERIEEKYDILKQYKIRNDEYTYMYKLSRNSTDVRIKEGDFSVALSPNCDATFLNRKICTVLFNVNDKIKFLTLQYILKVTVLKIDRENKIIVIRTNSFRDADNNNCDPIKALENAGISFKSNISLDPVSSDYFTKKLKEALQDIGNPQITDTSVDEVTQIKQTGLTNLRPRKTPITPASKILWDMDSYKKIPNVLMKNMDDSQINNLLVQANADLEKENLSLNPSQEQAWRQALTKSISIIWGPPGTGKSKTLVSLIQSAITISKIKREPLRILITSFTYNAIDNVLFDVADKVNLDTVLTVRLCSESKVNPSCPKAITQICTSSKAEVEALKKSLSENTGITIVGAPAQQIHKLLTDNSVYGHKEYFDLIIIDEASQMNVANAILAFCALAMEGSLVLAGDGLQLPPIHKAEIPLGCENKVGSIYDYYEKNHGIVATMLEVNYRSNQEIVNFIKEAGYKTNLISYSTDLEIRVSNEKIDDLELPKELYKCDAWNELIDPRKKICCFTYPDGMSSQWNEFEVDSVATICAYLKGSLYSQLNYEKDVTGNNKALNDKLYDDFEFWTKGIGIVTPHRAQQSKIASKLDLLFAGGDPVLQESIRNCVDTVERFQGQQRDIIIVSFALGDVDMIGNEEEFIMNLNRFNVMISRARAKVIVLLSEELSYYLASDIDVLNESKLLSKFANTYCDNRINLSLGYISDGKLKEINGTLKYM</sequence>
<comment type="caution">
    <text evidence="8">The sequence shown here is derived from an EMBL/GenBank/DDBJ whole genome shotgun (WGS) entry which is preliminary data.</text>
</comment>
<protein>
    <submittedName>
        <fullName evidence="8">ATP-dependent RecD-like DNA helicase</fullName>
        <ecNumber evidence="8">3.6.4.12</ecNumber>
    </submittedName>
</protein>
<evidence type="ECO:0000256" key="5">
    <source>
        <dbReference type="ARBA" id="ARBA00022840"/>
    </source>
</evidence>
<evidence type="ECO:0000256" key="3">
    <source>
        <dbReference type="ARBA" id="ARBA00022801"/>
    </source>
</evidence>
<evidence type="ECO:0000256" key="4">
    <source>
        <dbReference type="ARBA" id="ARBA00022806"/>
    </source>
</evidence>
<dbReference type="PATRIC" id="fig|36847.3.peg.1293"/>
<dbReference type="InterPro" id="IPR041679">
    <property type="entry name" value="DNA2/NAM7-like_C"/>
</dbReference>
<dbReference type="PANTHER" id="PTHR43788:SF8">
    <property type="entry name" value="DNA-BINDING PROTEIN SMUBP-2"/>
    <property type="match status" value="1"/>
</dbReference>
<evidence type="ECO:0000313" key="9">
    <source>
        <dbReference type="Proteomes" id="UP000070539"/>
    </source>
</evidence>
<dbReference type="CDD" id="cd18808">
    <property type="entry name" value="SF1_C_Upf1"/>
    <property type="match status" value="1"/>
</dbReference>
<keyword evidence="5" id="KW-0067">ATP-binding</keyword>
<keyword evidence="9" id="KW-1185">Reference proteome</keyword>
<dbReference type="InterPro" id="IPR047187">
    <property type="entry name" value="SF1_C_Upf1"/>
</dbReference>
<keyword evidence="3 8" id="KW-0378">Hydrolase</keyword>
<dbReference type="Pfam" id="PF13087">
    <property type="entry name" value="AAA_12"/>
    <property type="match status" value="1"/>
</dbReference>
<evidence type="ECO:0000256" key="2">
    <source>
        <dbReference type="ARBA" id="ARBA00022741"/>
    </source>
</evidence>
<dbReference type="Gene3D" id="3.40.50.300">
    <property type="entry name" value="P-loop containing nucleotide triphosphate hydrolases"/>
    <property type="match status" value="2"/>
</dbReference>
<feature type="domain" description="DNA2/NAM7 helicase-like C-terminal" evidence="7">
    <location>
        <begin position="1140"/>
        <end position="1371"/>
    </location>
</feature>
<dbReference type="EC" id="3.6.4.12" evidence="8"/>
<keyword evidence="4 8" id="KW-0347">Helicase</keyword>
<dbReference type="GO" id="GO:0005524">
    <property type="term" value="F:ATP binding"/>
    <property type="evidence" value="ECO:0007669"/>
    <property type="project" value="UniProtKB-KW"/>
</dbReference>
<organism evidence="8 9">
    <name type="scientific">Anaerotignum neopropionicum</name>
    <dbReference type="NCBI Taxonomy" id="36847"/>
    <lineage>
        <taxon>Bacteria</taxon>
        <taxon>Bacillati</taxon>
        <taxon>Bacillota</taxon>
        <taxon>Clostridia</taxon>
        <taxon>Lachnospirales</taxon>
        <taxon>Anaerotignaceae</taxon>
        <taxon>Anaerotignum</taxon>
    </lineage>
</organism>
<dbReference type="InterPro" id="IPR050534">
    <property type="entry name" value="Coronavir_polyprotein_1ab"/>
</dbReference>
<evidence type="ECO:0000259" key="7">
    <source>
        <dbReference type="Pfam" id="PF13087"/>
    </source>
</evidence>
<gene>
    <name evidence="8" type="primary">recD2_1</name>
    <name evidence="8" type="ORF">CLNEO_11110</name>
</gene>
<proteinExistence type="inferred from homology"/>